<evidence type="ECO:0000259" key="2">
    <source>
        <dbReference type="Pfam" id="PF01408"/>
    </source>
</evidence>
<dbReference type="Gene3D" id="3.40.50.720">
    <property type="entry name" value="NAD(P)-binding Rossmann-like Domain"/>
    <property type="match status" value="1"/>
</dbReference>
<feature type="domain" description="Gfo/Idh/MocA-like oxidoreductase N-terminal" evidence="2">
    <location>
        <begin position="5"/>
        <end position="117"/>
    </location>
</feature>
<gene>
    <name evidence="4" type="ORF">MA20_14015</name>
</gene>
<dbReference type="InterPro" id="IPR050463">
    <property type="entry name" value="Gfo/Idh/MocA_oxidrdct_glycsds"/>
</dbReference>
<evidence type="ECO:0000313" key="4">
    <source>
        <dbReference type="EMBL" id="KGT78523.1"/>
    </source>
</evidence>
<protein>
    <submittedName>
        <fullName evidence="4">Oxidoreductase</fullName>
    </submittedName>
</protein>
<sequence>MRKVGIGIIGCGNISTAYLKAAQRFPVMEIKALADMRSDAAERQGAAFGLPAMRVDQLLKREDVEIVINLTVPLAHTDVSLAVLNAGKHVHSEKPLGINVAEARKVMDLATQKDLRVGCAPDTFLGGGHQTARKLIDDGAIGTPVAGSVFFGCPGHERWHPSPGFYYLRGGGPMLDMGPYYITDLVQLLGPVASVMGSTARPKSERLVTSQPMNGTLIPVEVSTHVAGTLEFESGAVVSIAMSFDVPKHRHAPIEIYGDKGSMLVPDPNRFGGEVQVAKTGGEWEPVPLTHGHVDGEFRSIGVADMASAILNNRPHRASGALAFHVLEVMEAFQTSADEGRRVNIGSCVERPAMLPAGRETGQID</sequence>
<dbReference type="GO" id="GO:0000166">
    <property type="term" value="F:nucleotide binding"/>
    <property type="evidence" value="ECO:0007669"/>
    <property type="project" value="InterPro"/>
</dbReference>
<reference evidence="4 5" key="1">
    <citation type="submission" date="2014-09" db="EMBL/GenBank/DDBJ databases">
        <title>Draft genome of Bradyrhizobium japonicum Is-34.</title>
        <authorList>
            <person name="Tsurumaru H."/>
            <person name="Yamakawa T."/>
            <person name="Hashimoto S."/>
            <person name="Okizaki K."/>
            <person name="Kanesaki Y."/>
            <person name="Yoshikawa H."/>
            <person name="Yajima S."/>
        </authorList>
    </citation>
    <scope>NUCLEOTIDE SEQUENCE [LARGE SCALE GENOMIC DNA]</scope>
    <source>
        <strain evidence="4 5">Is-34</strain>
    </source>
</reference>
<dbReference type="InterPro" id="IPR000683">
    <property type="entry name" value="Gfo/Idh/MocA-like_OxRdtase_N"/>
</dbReference>
<dbReference type="AlphaFoldDB" id="A0A0A3YY34"/>
<evidence type="ECO:0000313" key="5">
    <source>
        <dbReference type="Proteomes" id="UP000030377"/>
    </source>
</evidence>
<dbReference type="eggNOG" id="COG0673">
    <property type="taxonomic scope" value="Bacteria"/>
</dbReference>
<dbReference type="InterPro" id="IPR055170">
    <property type="entry name" value="GFO_IDH_MocA-like_dom"/>
</dbReference>
<dbReference type="InterPro" id="IPR036291">
    <property type="entry name" value="NAD(P)-bd_dom_sf"/>
</dbReference>
<dbReference type="PANTHER" id="PTHR43818">
    <property type="entry name" value="BCDNA.GH03377"/>
    <property type="match status" value="1"/>
</dbReference>
<evidence type="ECO:0000256" key="1">
    <source>
        <dbReference type="ARBA" id="ARBA00023002"/>
    </source>
</evidence>
<proteinExistence type="predicted"/>
<keyword evidence="1" id="KW-0560">Oxidoreductase</keyword>
<dbReference type="PANTHER" id="PTHR43818:SF11">
    <property type="entry name" value="BCDNA.GH03377"/>
    <property type="match status" value="1"/>
</dbReference>
<dbReference type="SUPFAM" id="SSF55347">
    <property type="entry name" value="Glyceraldehyde-3-phosphate dehydrogenase-like, C-terminal domain"/>
    <property type="match status" value="1"/>
</dbReference>
<organism evidence="4 5">
    <name type="scientific">Bradyrhizobium japonicum</name>
    <dbReference type="NCBI Taxonomy" id="375"/>
    <lineage>
        <taxon>Bacteria</taxon>
        <taxon>Pseudomonadati</taxon>
        <taxon>Pseudomonadota</taxon>
        <taxon>Alphaproteobacteria</taxon>
        <taxon>Hyphomicrobiales</taxon>
        <taxon>Nitrobacteraceae</taxon>
        <taxon>Bradyrhizobium</taxon>
    </lineage>
</organism>
<dbReference type="SUPFAM" id="SSF51735">
    <property type="entry name" value="NAD(P)-binding Rossmann-fold domains"/>
    <property type="match status" value="1"/>
</dbReference>
<dbReference type="EMBL" id="JRPN01000014">
    <property type="protein sequence ID" value="KGT78523.1"/>
    <property type="molecule type" value="Genomic_DNA"/>
</dbReference>
<comment type="caution">
    <text evidence="4">The sequence shown here is derived from an EMBL/GenBank/DDBJ whole genome shotgun (WGS) entry which is preliminary data.</text>
</comment>
<dbReference type="GO" id="GO:0016491">
    <property type="term" value="F:oxidoreductase activity"/>
    <property type="evidence" value="ECO:0007669"/>
    <property type="project" value="UniProtKB-KW"/>
</dbReference>
<evidence type="ECO:0000259" key="3">
    <source>
        <dbReference type="Pfam" id="PF22725"/>
    </source>
</evidence>
<dbReference type="Pfam" id="PF22725">
    <property type="entry name" value="GFO_IDH_MocA_C3"/>
    <property type="match status" value="1"/>
</dbReference>
<dbReference type="STRING" id="375.BKD09_RS33205"/>
<accession>A0A0A3YY34</accession>
<dbReference type="Gene3D" id="3.30.360.10">
    <property type="entry name" value="Dihydrodipicolinate Reductase, domain 2"/>
    <property type="match status" value="1"/>
</dbReference>
<feature type="domain" description="GFO/IDH/MocA-like oxidoreductase" evidence="3">
    <location>
        <begin position="129"/>
        <end position="263"/>
    </location>
</feature>
<name>A0A0A3YY34_BRAJP</name>
<dbReference type="RefSeq" id="WP_028155768.1">
    <property type="nucleotide sequence ID" value="NZ_CP126005.1"/>
</dbReference>
<dbReference type="Proteomes" id="UP000030377">
    <property type="component" value="Unassembled WGS sequence"/>
</dbReference>
<dbReference type="Pfam" id="PF01408">
    <property type="entry name" value="GFO_IDH_MocA"/>
    <property type="match status" value="1"/>
</dbReference>